<keyword evidence="5 6" id="KW-0472">Membrane</keyword>
<dbReference type="PANTHER" id="PTHR23427">
    <property type="entry name" value="SURFEIT LOCUS PROTEIN"/>
    <property type="match status" value="1"/>
</dbReference>
<feature type="transmembrane region" description="Helical" evidence="6">
    <location>
        <begin position="20"/>
        <end position="39"/>
    </location>
</feature>
<dbReference type="RefSeq" id="WP_223823672.1">
    <property type="nucleotide sequence ID" value="NZ_CAWNJE010000006.1"/>
</dbReference>
<dbReference type="InterPro" id="IPR045214">
    <property type="entry name" value="Surf1/Surf4"/>
</dbReference>
<proteinExistence type="inferred from homology"/>
<dbReference type="EMBL" id="NBYY01000011">
    <property type="protein sequence ID" value="PCS23214.1"/>
    <property type="molecule type" value="Genomic_DNA"/>
</dbReference>
<protein>
    <recommendedName>
        <fullName evidence="6">SURF1-like protein</fullName>
    </recommendedName>
</protein>
<evidence type="ECO:0000256" key="6">
    <source>
        <dbReference type="RuleBase" id="RU363076"/>
    </source>
</evidence>
<dbReference type="GeneID" id="66951438"/>
<evidence type="ECO:0000256" key="2">
    <source>
        <dbReference type="ARBA" id="ARBA00007165"/>
    </source>
</evidence>
<keyword evidence="3 6" id="KW-0812">Transmembrane</keyword>
<dbReference type="PANTHER" id="PTHR23427:SF2">
    <property type="entry name" value="SURFEIT LOCUS PROTEIN 1"/>
    <property type="match status" value="1"/>
</dbReference>
<name>A0A2A5T4Y7_9GAMM</name>
<reference evidence="8" key="1">
    <citation type="submission" date="2017-04" db="EMBL/GenBank/DDBJ databases">
        <title>Genome evolution of the luminous symbionts of deep sea anglerfish.</title>
        <authorList>
            <person name="Hendry T.A."/>
        </authorList>
    </citation>
    <scope>NUCLEOTIDE SEQUENCE [LARGE SCALE GENOMIC DNA]</scope>
</reference>
<keyword evidence="6" id="KW-1003">Cell membrane</keyword>
<comment type="similarity">
    <text evidence="2 6">Belongs to the SURF1 family.</text>
</comment>
<organism evidence="7 8">
    <name type="scientific">Candidatus Enterovibrio escicola</name>
    <dbReference type="NCBI Taxonomy" id="1927127"/>
    <lineage>
        <taxon>Bacteria</taxon>
        <taxon>Pseudomonadati</taxon>
        <taxon>Pseudomonadota</taxon>
        <taxon>Gammaproteobacteria</taxon>
        <taxon>Vibrionales</taxon>
        <taxon>Vibrionaceae</taxon>
        <taxon>Enterovibrio</taxon>
    </lineage>
</organism>
<evidence type="ECO:0000256" key="3">
    <source>
        <dbReference type="ARBA" id="ARBA00022692"/>
    </source>
</evidence>
<evidence type="ECO:0000313" key="8">
    <source>
        <dbReference type="Proteomes" id="UP000219020"/>
    </source>
</evidence>
<dbReference type="AlphaFoldDB" id="A0A2A5T4Y7"/>
<dbReference type="Proteomes" id="UP000219020">
    <property type="component" value="Unassembled WGS sequence"/>
</dbReference>
<evidence type="ECO:0000256" key="1">
    <source>
        <dbReference type="ARBA" id="ARBA00004370"/>
    </source>
</evidence>
<feature type="transmembrane region" description="Helical" evidence="6">
    <location>
        <begin position="225"/>
        <end position="246"/>
    </location>
</feature>
<dbReference type="PROSITE" id="PS50895">
    <property type="entry name" value="SURF1"/>
    <property type="match status" value="1"/>
</dbReference>
<dbReference type="Pfam" id="PF02104">
    <property type="entry name" value="SURF1"/>
    <property type="match status" value="1"/>
</dbReference>
<keyword evidence="8" id="KW-1185">Reference proteome</keyword>
<dbReference type="CDD" id="cd06662">
    <property type="entry name" value="SURF1"/>
    <property type="match status" value="1"/>
</dbReference>
<dbReference type="InterPro" id="IPR002994">
    <property type="entry name" value="Surf1/Shy1"/>
</dbReference>
<comment type="subcellular location">
    <subcellularLocation>
        <location evidence="6">Cell membrane</location>
        <topology evidence="6">Multi-pass membrane protein</topology>
    </subcellularLocation>
    <subcellularLocation>
        <location evidence="1">Membrane</location>
    </subcellularLocation>
</comment>
<keyword evidence="4 6" id="KW-1133">Transmembrane helix</keyword>
<evidence type="ECO:0000256" key="5">
    <source>
        <dbReference type="ARBA" id="ARBA00023136"/>
    </source>
</evidence>
<accession>A0A2A5T4Y7</accession>
<sequence>MGNYKHALVFTSSPNHSVRRFGFLLFILVMTVLLIKLGMWQISRALEKEDLLEKLQSRQQQTIKKLANLSDDRKGYRIDVLGQFDVVNSLLLDNQIYQKRVGYRWIMPFQVNGQWLLVELGWIAAPARRDELPVLPEVNGLYQVKGVLDLPSRRMVLSDEIELVSWPWRVQAVDIDKIAKVTGKIFLPWIVRADTVSNDEGEYLGVEWNTVPVWRPVGIPPQKHYAYAMQWFGLTFVVLIGFLVWWNRGWV</sequence>
<evidence type="ECO:0000313" key="7">
    <source>
        <dbReference type="EMBL" id="PCS23214.1"/>
    </source>
</evidence>
<dbReference type="GO" id="GO:0005886">
    <property type="term" value="C:plasma membrane"/>
    <property type="evidence" value="ECO:0007669"/>
    <property type="project" value="UniProtKB-SubCell"/>
</dbReference>
<comment type="caution">
    <text evidence="7">The sequence shown here is derived from an EMBL/GenBank/DDBJ whole genome shotgun (WGS) entry which is preliminary data.</text>
</comment>
<evidence type="ECO:0000256" key="4">
    <source>
        <dbReference type="ARBA" id="ARBA00022989"/>
    </source>
</evidence>
<gene>
    <name evidence="7" type="ORF">BTN49_1210</name>
</gene>